<dbReference type="Proteomes" id="UP001189429">
    <property type="component" value="Unassembled WGS sequence"/>
</dbReference>
<feature type="compositionally biased region" description="Low complexity" evidence="1">
    <location>
        <begin position="84"/>
        <end position="94"/>
    </location>
</feature>
<proteinExistence type="predicted"/>
<protein>
    <submittedName>
        <fullName evidence="2">Uncharacterized protein</fullName>
    </submittedName>
</protein>
<comment type="caution">
    <text evidence="2">The sequence shown here is derived from an EMBL/GenBank/DDBJ whole genome shotgun (WGS) entry which is preliminary data.</text>
</comment>
<evidence type="ECO:0000313" key="2">
    <source>
        <dbReference type="EMBL" id="CAK0836732.1"/>
    </source>
</evidence>
<sequence length="199" mass="20377">MLGPDRPRPPCLVSRPQAAPKSGRGSGPAGQAEASTDGWLGATTSSFRSTISWPHKSQPCSLDASTSGFFPTTSHPSVLPIVTPRGSSSPGRSPALSRTVPCAPAVADVQTFSRSRKCRLKAREHAFTLCKERSPADVPEAPASLPRATAAGALSRAGRGVGGVARKPAYKDWLRSAQLAHGRALRSGGGASGGAADTA</sequence>
<name>A0ABN9SW36_9DINO</name>
<evidence type="ECO:0000256" key="1">
    <source>
        <dbReference type="SAM" id="MobiDB-lite"/>
    </source>
</evidence>
<organism evidence="2 3">
    <name type="scientific">Prorocentrum cordatum</name>
    <dbReference type="NCBI Taxonomy" id="2364126"/>
    <lineage>
        <taxon>Eukaryota</taxon>
        <taxon>Sar</taxon>
        <taxon>Alveolata</taxon>
        <taxon>Dinophyceae</taxon>
        <taxon>Prorocentrales</taxon>
        <taxon>Prorocentraceae</taxon>
        <taxon>Prorocentrum</taxon>
    </lineage>
</organism>
<reference evidence="2" key="1">
    <citation type="submission" date="2023-10" db="EMBL/GenBank/DDBJ databases">
        <authorList>
            <person name="Chen Y."/>
            <person name="Shah S."/>
            <person name="Dougan E. K."/>
            <person name="Thang M."/>
            <person name="Chan C."/>
        </authorList>
    </citation>
    <scope>NUCLEOTIDE SEQUENCE [LARGE SCALE GENOMIC DNA]</scope>
</reference>
<accession>A0ABN9SW36</accession>
<feature type="region of interest" description="Disordered" evidence="1">
    <location>
        <begin position="73"/>
        <end position="98"/>
    </location>
</feature>
<dbReference type="EMBL" id="CAUYUJ010013780">
    <property type="protein sequence ID" value="CAK0836732.1"/>
    <property type="molecule type" value="Genomic_DNA"/>
</dbReference>
<evidence type="ECO:0000313" key="3">
    <source>
        <dbReference type="Proteomes" id="UP001189429"/>
    </source>
</evidence>
<gene>
    <name evidence="2" type="ORF">PCOR1329_LOCUS33135</name>
</gene>
<feature type="region of interest" description="Disordered" evidence="1">
    <location>
        <begin position="1"/>
        <end position="41"/>
    </location>
</feature>
<keyword evidence="3" id="KW-1185">Reference proteome</keyword>